<accession>A0A1M7ZF16</accession>
<dbReference type="PROSITE" id="PS51257">
    <property type="entry name" value="PROKAR_LIPOPROTEIN"/>
    <property type="match status" value="1"/>
</dbReference>
<reference evidence="2" key="1">
    <citation type="submission" date="2016-12" db="EMBL/GenBank/DDBJ databases">
        <authorList>
            <person name="Varghese N."/>
            <person name="Submissions S."/>
        </authorList>
    </citation>
    <scope>NUCLEOTIDE SEQUENCE [LARGE SCALE GENOMIC DNA]</scope>
    <source>
        <strain evidence="2">DSM 25035</strain>
    </source>
</reference>
<dbReference type="STRING" id="1073327.SAMN04488108_2771"/>
<name>A0A1M7ZF16_9BACT</name>
<dbReference type="EMBL" id="FRXN01000003">
    <property type="protein sequence ID" value="SHO63464.1"/>
    <property type="molecule type" value="Genomic_DNA"/>
</dbReference>
<dbReference type="Proteomes" id="UP000184609">
    <property type="component" value="Unassembled WGS sequence"/>
</dbReference>
<gene>
    <name evidence="1" type="ORF">SAMN04488108_2771</name>
</gene>
<evidence type="ECO:0000313" key="2">
    <source>
        <dbReference type="Proteomes" id="UP000184609"/>
    </source>
</evidence>
<evidence type="ECO:0000313" key="1">
    <source>
        <dbReference type="EMBL" id="SHO63464.1"/>
    </source>
</evidence>
<sequence>MKTTHFLAANFILFFFSCTTSETKNENPEELSNEWELVILDSIQVDYLGNISTGDFKGGFGLLYDITANTLVKINYEGQMLATHTYPKIGPNSISYVSTVKFDPYGNPYIGHYRGPYLELNEDLSVKRNIDMPFPSQSFGGLMDEKSFEFWQDNIIFHFPGRNEESPYTETYLSESFLLEKLNPATGKSSPIIRTPNTSKFSTSSLYERPAISFTLSGDNLLLYFSNEPKIHKFNLLDSAKHTETIDVNPTRFIEAPKLKDITENYGYEKLVEGNIFGVFADQKYIVVHYSEGISEEVFTANQFNFPDDFPKLTVLNQSYFKIYDEEKGWSNEIPIPKKVKSIFAIEDPIKPFFALRNDDYIGEEQDYITFYKLKLVQK</sequence>
<keyword evidence="2" id="KW-1185">Reference proteome</keyword>
<organism evidence="1 2">
    <name type="scientific">Algoriphagus zhangzhouensis</name>
    <dbReference type="NCBI Taxonomy" id="1073327"/>
    <lineage>
        <taxon>Bacteria</taxon>
        <taxon>Pseudomonadati</taxon>
        <taxon>Bacteroidota</taxon>
        <taxon>Cytophagia</taxon>
        <taxon>Cytophagales</taxon>
        <taxon>Cyclobacteriaceae</taxon>
        <taxon>Algoriphagus</taxon>
    </lineage>
</organism>
<dbReference type="AlphaFoldDB" id="A0A1M7ZF16"/>
<proteinExistence type="predicted"/>
<evidence type="ECO:0008006" key="3">
    <source>
        <dbReference type="Google" id="ProtNLM"/>
    </source>
</evidence>
<dbReference type="RefSeq" id="WP_073572378.1">
    <property type="nucleotide sequence ID" value="NZ_FRXN01000003.1"/>
</dbReference>
<protein>
    <recommendedName>
        <fullName evidence="3">DUF4221 domain-containing protein</fullName>
    </recommendedName>
</protein>
<dbReference type="OrthoDB" id="815611at2"/>